<evidence type="ECO:0000313" key="6">
    <source>
        <dbReference type="EMBL" id="PWG03791.1"/>
    </source>
</evidence>
<dbReference type="InterPro" id="IPR041205">
    <property type="entry name" value="ScsC_N"/>
</dbReference>
<dbReference type="InterPro" id="IPR013766">
    <property type="entry name" value="Thioredoxin_domain"/>
</dbReference>
<evidence type="ECO:0000256" key="3">
    <source>
        <dbReference type="ARBA" id="ARBA00023157"/>
    </source>
</evidence>
<dbReference type="GO" id="GO:0016491">
    <property type="term" value="F:oxidoreductase activity"/>
    <property type="evidence" value="ECO:0007669"/>
    <property type="project" value="UniProtKB-KW"/>
</dbReference>
<evidence type="ECO:0000259" key="5">
    <source>
        <dbReference type="PROSITE" id="PS51352"/>
    </source>
</evidence>
<dbReference type="PANTHER" id="PTHR13887:SF14">
    <property type="entry name" value="DISULFIDE BOND FORMATION PROTEIN D"/>
    <property type="match status" value="1"/>
</dbReference>
<gene>
    <name evidence="6" type="ORF">DF286_02525</name>
</gene>
<name>A0A2U2J677_9SPHN</name>
<proteinExistence type="predicted"/>
<dbReference type="Proteomes" id="UP000245916">
    <property type="component" value="Unassembled WGS sequence"/>
</dbReference>
<dbReference type="OrthoDB" id="9780147at2"/>
<accession>A0A2U2J677</accession>
<sequence>MSKDWKTIVGAGLAGLLLGGGAVALALQSGAAGDPDRQQVERIVRDYLLANPEIIPEAVQVLQGRQLAKAVDANRAAYETPFGSAWAGNEKGDVVLVEFFDYACGFCRQSNPDVERLLKEDENLKVVWRELPVLGPGSEAAAEVSLAAARQGDFLAFHETMFDLGRPTEANIAEARQKVGVASALPAPTVQAELEKNFQLARAIGATGTPTFVVGDQVLQGAVGYQALKEAIAEARAKG</sequence>
<comment type="caution">
    <text evidence="6">The sequence shown here is derived from an EMBL/GenBank/DDBJ whole genome shotgun (WGS) entry which is preliminary data.</text>
</comment>
<dbReference type="AlphaFoldDB" id="A0A2U2J677"/>
<dbReference type="PROSITE" id="PS51352">
    <property type="entry name" value="THIOREDOXIN_2"/>
    <property type="match status" value="1"/>
</dbReference>
<dbReference type="Gene3D" id="3.40.30.10">
    <property type="entry name" value="Glutaredoxin"/>
    <property type="match status" value="1"/>
</dbReference>
<dbReference type="InterPro" id="IPR001853">
    <property type="entry name" value="DSBA-like_thioredoxin_dom"/>
</dbReference>
<dbReference type="EMBL" id="QFFF01000001">
    <property type="protein sequence ID" value="PWG03791.1"/>
    <property type="molecule type" value="Genomic_DNA"/>
</dbReference>
<reference evidence="6 7" key="1">
    <citation type="submission" date="2018-05" db="EMBL/GenBank/DDBJ databases">
        <title>Genome of Sphingosinicella humi QZX222.</title>
        <authorList>
            <person name="Qiao Z."/>
            <person name="Wang G."/>
        </authorList>
    </citation>
    <scope>NUCLEOTIDE SEQUENCE [LARGE SCALE GENOMIC DNA]</scope>
    <source>
        <strain evidence="6 7">QZX222</strain>
    </source>
</reference>
<dbReference type="InterPro" id="IPR036249">
    <property type="entry name" value="Thioredoxin-like_sf"/>
</dbReference>
<keyword evidence="2" id="KW-0560">Oxidoreductase</keyword>
<evidence type="ECO:0000313" key="7">
    <source>
        <dbReference type="Proteomes" id="UP000245916"/>
    </source>
</evidence>
<dbReference type="CDD" id="cd03023">
    <property type="entry name" value="DsbA_Com1_like"/>
    <property type="match status" value="1"/>
</dbReference>
<dbReference type="Pfam" id="PF18312">
    <property type="entry name" value="ScsC_N"/>
    <property type="match status" value="1"/>
</dbReference>
<evidence type="ECO:0000256" key="2">
    <source>
        <dbReference type="ARBA" id="ARBA00023002"/>
    </source>
</evidence>
<keyword evidence="3" id="KW-1015">Disulfide bond</keyword>
<evidence type="ECO:0000256" key="4">
    <source>
        <dbReference type="ARBA" id="ARBA00023284"/>
    </source>
</evidence>
<feature type="domain" description="Thioredoxin" evidence="5">
    <location>
        <begin position="62"/>
        <end position="237"/>
    </location>
</feature>
<organism evidence="6 7">
    <name type="scientific">Allosphingosinicella humi</name>
    <dbReference type="NCBI Taxonomy" id="2068657"/>
    <lineage>
        <taxon>Bacteria</taxon>
        <taxon>Pseudomonadati</taxon>
        <taxon>Pseudomonadota</taxon>
        <taxon>Alphaproteobacteria</taxon>
        <taxon>Sphingomonadales</taxon>
        <taxon>Sphingomonadaceae</taxon>
        <taxon>Allosphingosinicella</taxon>
    </lineage>
</organism>
<protein>
    <submittedName>
        <fullName evidence="6">Disulfide bond formation protein DsbA</fullName>
    </submittedName>
</protein>
<dbReference type="Pfam" id="PF01323">
    <property type="entry name" value="DSBA"/>
    <property type="match status" value="1"/>
</dbReference>
<keyword evidence="4" id="KW-0676">Redox-active center</keyword>
<dbReference type="PANTHER" id="PTHR13887">
    <property type="entry name" value="GLUTATHIONE S-TRANSFERASE KAPPA"/>
    <property type="match status" value="1"/>
</dbReference>
<evidence type="ECO:0000256" key="1">
    <source>
        <dbReference type="ARBA" id="ARBA00022729"/>
    </source>
</evidence>
<dbReference type="SUPFAM" id="SSF52833">
    <property type="entry name" value="Thioredoxin-like"/>
    <property type="match status" value="1"/>
</dbReference>
<keyword evidence="1" id="KW-0732">Signal</keyword>
<keyword evidence="7" id="KW-1185">Reference proteome</keyword>